<evidence type="ECO:0000256" key="1">
    <source>
        <dbReference type="SAM" id="MobiDB-lite"/>
    </source>
</evidence>
<dbReference type="EMBL" id="UOFT01000079">
    <property type="protein sequence ID" value="VAW99513.1"/>
    <property type="molecule type" value="Genomic_DNA"/>
</dbReference>
<evidence type="ECO:0000313" key="2">
    <source>
        <dbReference type="EMBL" id="VAW99513.1"/>
    </source>
</evidence>
<accession>A0A3B1AHZ9</accession>
<reference evidence="2" key="1">
    <citation type="submission" date="2018-06" db="EMBL/GenBank/DDBJ databases">
        <authorList>
            <person name="Zhirakovskaya E."/>
        </authorList>
    </citation>
    <scope>NUCLEOTIDE SEQUENCE</scope>
</reference>
<feature type="region of interest" description="Disordered" evidence="1">
    <location>
        <begin position="1"/>
        <end position="62"/>
    </location>
</feature>
<name>A0A3B1AHZ9_9ZZZZ</name>
<feature type="compositionally biased region" description="Polar residues" evidence="1">
    <location>
        <begin position="39"/>
        <end position="62"/>
    </location>
</feature>
<organism evidence="2">
    <name type="scientific">hydrothermal vent metagenome</name>
    <dbReference type="NCBI Taxonomy" id="652676"/>
    <lineage>
        <taxon>unclassified sequences</taxon>
        <taxon>metagenomes</taxon>
        <taxon>ecological metagenomes</taxon>
    </lineage>
</organism>
<gene>
    <name evidence="2" type="ORF">MNBD_GAMMA23-1853</name>
</gene>
<feature type="compositionally biased region" description="Polar residues" evidence="1">
    <location>
        <begin position="1"/>
        <end position="10"/>
    </location>
</feature>
<proteinExistence type="predicted"/>
<dbReference type="AlphaFoldDB" id="A0A3B1AHZ9"/>
<protein>
    <submittedName>
        <fullName evidence="2">Uncharacterized protein</fullName>
    </submittedName>
</protein>
<sequence length="126" mass="13994">MEIKNNTASSRPLFLPNKQKSNAARTAILPLNPLKQEQRNSAIENAGSSLSKTESNKESLSSIQAPNITRAQQQAHSSRQTSTTSYKVIAHEQQLARHAEKAIASYNIIEHSQYGQELVNRIELLV</sequence>